<organism evidence="2 3">
    <name type="scientific">Aphanomyces euteiches</name>
    <dbReference type="NCBI Taxonomy" id="100861"/>
    <lineage>
        <taxon>Eukaryota</taxon>
        <taxon>Sar</taxon>
        <taxon>Stramenopiles</taxon>
        <taxon>Oomycota</taxon>
        <taxon>Saprolegniomycetes</taxon>
        <taxon>Saprolegniales</taxon>
        <taxon>Verrucalvaceae</taxon>
        <taxon>Aphanomyces</taxon>
    </lineage>
</organism>
<proteinExistence type="predicted"/>
<dbReference type="Proteomes" id="UP000481153">
    <property type="component" value="Unassembled WGS sequence"/>
</dbReference>
<dbReference type="PANTHER" id="PTHR12673">
    <property type="entry name" value="FACIOGENITAL DYSPLASIA PROTEIN"/>
    <property type="match status" value="1"/>
</dbReference>
<gene>
    <name evidence="2" type="ORF">Ae201684_010225</name>
</gene>
<dbReference type="OrthoDB" id="207120at2759"/>
<evidence type="ECO:0000313" key="2">
    <source>
        <dbReference type="EMBL" id="KAF0732903.1"/>
    </source>
</evidence>
<dbReference type="SMART" id="SM00325">
    <property type="entry name" value="RhoGEF"/>
    <property type="match status" value="1"/>
</dbReference>
<dbReference type="PANTHER" id="PTHR12673:SF159">
    <property type="entry name" value="LD03170P"/>
    <property type="match status" value="1"/>
</dbReference>
<dbReference type="VEuPathDB" id="FungiDB:AeMF1_001911"/>
<dbReference type="Gene3D" id="2.30.29.30">
    <property type="entry name" value="Pleckstrin-homology domain (PH domain)/Phosphotyrosine-binding domain (PTB)"/>
    <property type="match status" value="1"/>
</dbReference>
<name>A0A6G0WZF6_9STRA</name>
<evidence type="ECO:0000259" key="1">
    <source>
        <dbReference type="PROSITE" id="PS50010"/>
    </source>
</evidence>
<dbReference type="PROSITE" id="PS50010">
    <property type="entry name" value="DH_2"/>
    <property type="match status" value="1"/>
</dbReference>
<accession>A0A6G0WZF6</accession>
<dbReference type="SUPFAM" id="SSF50729">
    <property type="entry name" value="PH domain-like"/>
    <property type="match status" value="1"/>
</dbReference>
<dbReference type="EMBL" id="VJMJ01000128">
    <property type="protein sequence ID" value="KAF0732903.1"/>
    <property type="molecule type" value="Genomic_DNA"/>
</dbReference>
<sequence>MWSTPPLLFFGKRSSIESSPSEDGSVILEEAPQSKHMFKALMVRRLSKLRLLDDMPQSSVTTHTSSSSSPPEFLHSTFLLDDEFQPMSCDSTPHYPWYRALTEIIDTELAFVETLEMLRQVFSHVFHAGHKYTYPPILNLQAATESLLTLHSDIANALYLPMDTRHLAKDSTHLASVFRDRLPYFKLYANYCLAYKEVSSLLRMHQRRHSTELQQFVAAVCGAAKLLQVDIQSELIKPVQRLCRYPLLFAELLHHAPDQVQEDLATLVDETKAVAALVNDRVEAEQNNAKFLRLRRKLRLGFGCPEVLVPTRHYVAEAAVQVTSRLSLVPWTMWFSKHVMLVLLSDVLLVTKSMRHKRHNQVSKVISLSSVCLLEDAYDDDDGKIVLPRWWNPSRGFLLRYSKNEIATPKTYVVMCENEKQKVDLVSKFRQAQSMKIRNSMMTPPFAPLRSTRLPSTVSAV</sequence>
<evidence type="ECO:0000313" key="3">
    <source>
        <dbReference type="Proteomes" id="UP000481153"/>
    </source>
</evidence>
<dbReference type="SUPFAM" id="SSF48065">
    <property type="entry name" value="DBL homology domain (DH-domain)"/>
    <property type="match status" value="1"/>
</dbReference>
<feature type="domain" description="DH" evidence="1">
    <location>
        <begin position="96"/>
        <end position="281"/>
    </location>
</feature>
<dbReference type="AlphaFoldDB" id="A0A6G0WZF6"/>
<keyword evidence="3" id="KW-1185">Reference proteome</keyword>
<reference evidence="2 3" key="1">
    <citation type="submission" date="2019-07" db="EMBL/GenBank/DDBJ databases">
        <title>Genomics analysis of Aphanomyces spp. identifies a new class of oomycete effector associated with host adaptation.</title>
        <authorList>
            <person name="Gaulin E."/>
        </authorList>
    </citation>
    <scope>NUCLEOTIDE SEQUENCE [LARGE SCALE GENOMIC DNA]</scope>
    <source>
        <strain evidence="2 3">ATCC 201684</strain>
    </source>
</reference>
<comment type="caution">
    <text evidence="2">The sequence shown here is derived from an EMBL/GenBank/DDBJ whole genome shotgun (WGS) entry which is preliminary data.</text>
</comment>
<protein>
    <recommendedName>
        <fullName evidence="1">DH domain-containing protein</fullName>
    </recommendedName>
</protein>
<dbReference type="InterPro" id="IPR035899">
    <property type="entry name" value="DBL_dom_sf"/>
</dbReference>
<dbReference type="InterPro" id="IPR051092">
    <property type="entry name" value="FYVE_RhoGEF_PH"/>
</dbReference>
<dbReference type="GO" id="GO:0005737">
    <property type="term" value="C:cytoplasm"/>
    <property type="evidence" value="ECO:0007669"/>
    <property type="project" value="TreeGrafter"/>
</dbReference>
<dbReference type="Pfam" id="PF00621">
    <property type="entry name" value="RhoGEF"/>
    <property type="match status" value="1"/>
</dbReference>
<dbReference type="InterPro" id="IPR000219">
    <property type="entry name" value="DH_dom"/>
</dbReference>
<dbReference type="GO" id="GO:0005085">
    <property type="term" value="F:guanyl-nucleotide exchange factor activity"/>
    <property type="evidence" value="ECO:0007669"/>
    <property type="project" value="InterPro"/>
</dbReference>
<dbReference type="Gene3D" id="1.20.900.10">
    <property type="entry name" value="Dbl homology (DH) domain"/>
    <property type="match status" value="1"/>
</dbReference>
<dbReference type="InterPro" id="IPR011993">
    <property type="entry name" value="PH-like_dom_sf"/>
</dbReference>